<dbReference type="NCBIfam" id="NF010155">
    <property type="entry name" value="PRK13634.1"/>
    <property type="match status" value="1"/>
</dbReference>
<comment type="subcellular location">
    <subcellularLocation>
        <location evidence="1 8">Cell membrane</location>
        <topology evidence="1 8">Peripheral membrane protein</topology>
    </subcellularLocation>
</comment>
<dbReference type="PROSITE" id="PS00211">
    <property type="entry name" value="ABC_TRANSPORTER_1"/>
    <property type="match status" value="1"/>
</dbReference>
<dbReference type="NCBIfam" id="TIGR04521">
    <property type="entry name" value="ECF_ATPase_2"/>
    <property type="match status" value="1"/>
</dbReference>
<keyword evidence="5 8" id="KW-0067">ATP-binding</keyword>
<keyword evidence="6" id="KW-1278">Translocase</keyword>
<dbReference type="AlphaFoldDB" id="A0A2M9EYX0"/>
<dbReference type="GO" id="GO:0043190">
    <property type="term" value="C:ATP-binding cassette (ABC) transporter complex"/>
    <property type="evidence" value="ECO:0007669"/>
    <property type="project" value="TreeGrafter"/>
</dbReference>
<name>A0A2M9EYX0_9BACL</name>
<dbReference type="SUPFAM" id="SSF52540">
    <property type="entry name" value="P-loop containing nucleoside triphosphate hydrolases"/>
    <property type="match status" value="1"/>
</dbReference>
<dbReference type="EMBL" id="PCGR01000003">
    <property type="protein sequence ID" value="PJK16408.1"/>
    <property type="molecule type" value="Genomic_DNA"/>
</dbReference>
<evidence type="ECO:0000256" key="4">
    <source>
        <dbReference type="ARBA" id="ARBA00022741"/>
    </source>
</evidence>
<dbReference type="GO" id="GO:0016887">
    <property type="term" value="F:ATP hydrolysis activity"/>
    <property type="evidence" value="ECO:0007669"/>
    <property type="project" value="InterPro"/>
</dbReference>
<feature type="domain" description="ABC transporter" evidence="9">
    <location>
        <begin position="3"/>
        <end position="246"/>
    </location>
</feature>
<accession>A0A2M9EYX0</accession>
<dbReference type="PANTHER" id="PTHR43553">
    <property type="entry name" value="HEAVY METAL TRANSPORTER"/>
    <property type="match status" value="1"/>
</dbReference>
<dbReference type="Gene3D" id="3.40.50.300">
    <property type="entry name" value="P-loop containing nucleotide triphosphate hydrolases"/>
    <property type="match status" value="1"/>
</dbReference>
<evidence type="ECO:0000313" key="11">
    <source>
        <dbReference type="Proteomes" id="UP000228680"/>
    </source>
</evidence>
<evidence type="ECO:0000259" key="9">
    <source>
        <dbReference type="PROSITE" id="PS50893"/>
    </source>
</evidence>
<proteinExistence type="inferred from homology"/>
<dbReference type="InterPro" id="IPR015856">
    <property type="entry name" value="ABC_transpr_CbiO/EcfA_su"/>
</dbReference>
<dbReference type="InterPro" id="IPR050095">
    <property type="entry name" value="ECF_ABC_transporter_ATP-bd"/>
</dbReference>
<evidence type="ECO:0000256" key="3">
    <source>
        <dbReference type="ARBA" id="ARBA00022475"/>
    </source>
</evidence>
<dbReference type="InterPro" id="IPR017871">
    <property type="entry name" value="ABC_transporter-like_CS"/>
</dbReference>
<evidence type="ECO:0000256" key="2">
    <source>
        <dbReference type="ARBA" id="ARBA00022448"/>
    </source>
</evidence>
<dbReference type="EC" id="7.-.-.-" evidence="8"/>
<dbReference type="Proteomes" id="UP000228680">
    <property type="component" value="Unassembled WGS sequence"/>
</dbReference>
<sequence>MDIKLQQVSYAYAAGTPFEKRALYDVDLTIPSGSYQAIIGHTGSGKSTILQHLNAILKPTSGTVQIGDKRIDAGQKPKELKSVRQRVGIVFQFPEHQLFEETVEKDIMFGPMNFGVPEEEALRRAHELVGLLGLPQQVLEKSPFDLSGGQMRRVAIAGVLAMDPEVLVLDEPTAGLDPRGRKEIMNLFARLHREKGLTTVLVTHSMEDAGRYADRIAIMHSGKCVVEGTPQEVFAQTELLEDFRLELPQSVKLQRTIEEMTGHEFPTLYLTEEELAEALASYWTPNGEGMN</sequence>
<keyword evidence="2 8" id="KW-0813">Transport</keyword>
<comment type="caution">
    <text evidence="10">The sequence shown here is derived from an EMBL/GenBank/DDBJ whole genome shotgun (WGS) entry which is preliminary data.</text>
</comment>
<gene>
    <name evidence="10" type="ORF">CQS04_10920</name>
</gene>
<evidence type="ECO:0000313" key="10">
    <source>
        <dbReference type="EMBL" id="PJK16408.1"/>
    </source>
</evidence>
<dbReference type="GO" id="GO:0015087">
    <property type="term" value="F:cobalt ion transmembrane transporter activity"/>
    <property type="evidence" value="ECO:0007669"/>
    <property type="project" value="UniProtKB-ARBA"/>
</dbReference>
<dbReference type="GO" id="GO:0042626">
    <property type="term" value="F:ATPase-coupled transmembrane transporter activity"/>
    <property type="evidence" value="ECO:0007669"/>
    <property type="project" value="TreeGrafter"/>
</dbReference>
<dbReference type="InterPro" id="IPR003439">
    <property type="entry name" value="ABC_transporter-like_ATP-bd"/>
</dbReference>
<evidence type="ECO:0000256" key="1">
    <source>
        <dbReference type="ARBA" id="ARBA00004202"/>
    </source>
</evidence>
<dbReference type="RefSeq" id="WP_100354155.1">
    <property type="nucleotide sequence ID" value="NZ_PCGR01000003.1"/>
</dbReference>
<evidence type="ECO:0000256" key="7">
    <source>
        <dbReference type="ARBA" id="ARBA00023136"/>
    </source>
</evidence>
<dbReference type="Pfam" id="PF00005">
    <property type="entry name" value="ABC_tran"/>
    <property type="match status" value="1"/>
</dbReference>
<comment type="subunit">
    <text evidence="8">Forms a stable energy-coupling factor (ECF) transporter complex composed of 2 membrane-embedded substrate-binding proteins (S component), 2 ATP-binding proteins (A component) and 2 transmembrane proteins (T component).</text>
</comment>
<keyword evidence="4 8" id="KW-0547">Nucleotide-binding</keyword>
<dbReference type="SMART" id="SM00382">
    <property type="entry name" value="AAA"/>
    <property type="match status" value="1"/>
</dbReference>
<evidence type="ECO:0000256" key="6">
    <source>
        <dbReference type="ARBA" id="ARBA00022967"/>
    </source>
</evidence>
<evidence type="ECO:0000256" key="8">
    <source>
        <dbReference type="RuleBase" id="RU365104"/>
    </source>
</evidence>
<dbReference type="InterPro" id="IPR003593">
    <property type="entry name" value="AAA+_ATPase"/>
</dbReference>
<keyword evidence="3 8" id="KW-1003">Cell membrane</keyword>
<organism evidence="10 11">
    <name type="scientific">Chryseomicrobium excrementi</name>
    <dbReference type="NCBI Taxonomy" id="2041346"/>
    <lineage>
        <taxon>Bacteria</taxon>
        <taxon>Bacillati</taxon>
        <taxon>Bacillota</taxon>
        <taxon>Bacilli</taxon>
        <taxon>Bacillales</taxon>
        <taxon>Caryophanaceae</taxon>
        <taxon>Chryseomicrobium</taxon>
    </lineage>
</organism>
<reference evidence="10 11" key="1">
    <citation type="submission" date="2017-10" db="EMBL/GenBank/DDBJ databases">
        <title>Draft genome of Chryseomicrobium casticus sp. nov.</title>
        <authorList>
            <person name="Chakraborty R."/>
            <person name="Saha T."/>
        </authorList>
    </citation>
    <scope>NUCLEOTIDE SEQUENCE [LARGE SCALE GENOMIC DNA]</scope>
    <source>
        <strain evidence="10 11">ET03</strain>
    </source>
</reference>
<dbReference type="InterPro" id="IPR027417">
    <property type="entry name" value="P-loop_NTPase"/>
</dbReference>
<dbReference type="OrthoDB" id="9784332at2"/>
<dbReference type="CDD" id="cd03225">
    <property type="entry name" value="ABC_cobalt_CbiO_domain1"/>
    <property type="match status" value="1"/>
</dbReference>
<dbReference type="InterPro" id="IPR030946">
    <property type="entry name" value="EcfA2"/>
</dbReference>
<comment type="function">
    <text evidence="8">ATP-binding (A) component of a common energy-coupling factor (ECF) ABC-transporter complex.</text>
</comment>
<dbReference type="FunFam" id="3.40.50.300:FF:000224">
    <property type="entry name" value="Energy-coupling factor transporter ATP-binding protein EcfA"/>
    <property type="match status" value="1"/>
</dbReference>
<keyword evidence="11" id="KW-1185">Reference proteome</keyword>
<dbReference type="PANTHER" id="PTHR43553:SF27">
    <property type="entry name" value="ENERGY-COUPLING FACTOR TRANSPORTER ATP-BINDING PROTEIN ECFA2"/>
    <property type="match status" value="1"/>
</dbReference>
<protein>
    <recommendedName>
        <fullName evidence="8">Energy-coupling factor transporter ATP-binding protein EcfA2</fullName>
        <ecNumber evidence="8">7.-.-.-</ecNumber>
    </recommendedName>
</protein>
<keyword evidence="7 8" id="KW-0472">Membrane</keyword>
<comment type="similarity">
    <text evidence="8">Belongs to the ABC transporter superfamily. Energy-coupling factor EcfA family.</text>
</comment>
<evidence type="ECO:0000256" key="5">
    <source>
        <dbReference type="ARBA" id="ARBA00022840"/>
    </source>
</evidence>
<dbReference type="PROSITE" id="PS50893">
    <property type="entry name" value="ABC_TRANSPORTER_2"/>
    <property type="match status" value="1"/>
</dbReference>
<dbReference type="GO" id="GO:0005524">
    <property type="term" value="F:ATP binding"/>
    <property type="evidence" value="ECO:0007669"/>
    <property type="project" value="UniProtKB-UniRule"/>
</dbReference>